<protein>
    <submittedName>
        <fullName evidence="2">Uncharacterized protein</fullName>
    </submittedName>
</protein>
<sequence length="87" mass="9562">MSNLSDQTHGSQRLETSQPDEFITIIAPTLAEVMESFRTQGLAEKHYTIVHRAGRHSFTVAGNNSEAEALFNGTPMVAATFARRLQA</sequence>
<gene>
    <name evidence="2" type="ORF">WJT86_11475</name>
</gene>
<accession>A0ABV0BL78</accession>
<dbReference type="EMBL" id="JBBYXI010000004">
    <property type="protein sequence ID" value="MEN3931674.1"/>
    <property type="molecule type" value="Genomic_DNA"/>
</dbReference>
<dbReference type="Proteomes" id="UP001418637">
    <property type="component" value="Unassembled WGS sequence"/>
</dbReference>
<keyword evidence="3" id="KW-1185">Reference proteome</keyword>
<proteinExistence type="predicted"/>
<evidence type="ECO:0000313" key="3">
    <source>
        <dbReference type="Proteomes" id="UP001418637"/>
    </source>
</evidence>
<feature type="compositionally biased region" description="Polar residues" evidence="1">
    <location>
        <begin position="1"/>
        <end position="19"/>
    </location>
</feature>
<name>A0ABV0BL78_9HYPH</name>
<comment type="caution">
    <text evidence="2">The sequence shown here is derived from an EMBL/GenBank/DDBJ whole genome shotgun (WGS) entry which is preliminary data.</text>
</comment>
<evidence type="ECO:0000256" key="1">
    <source>
        <dbReference type="SAM" id="MobiDB-lite"/>
    </source>
</evidence>
<evidence type="ECO:0000313" key="2">
    <source>
        <dbReference type="EMBL" id="MEN3931674.1"/>
    </source>
</evidence>
<dbReference type="RefSeq" id="WP_346337717.1">
    <property type="nucleotide sequence ID" value="NZ_JBBYXI010000004.1"/>
</dbReference>
<reference evidence="2 3" key="1">
    <citation type="submission" date="2024-04" db="EMBL/GenBank/DDBJ databases">
        <title>A novel species isolated from cricket.</title>
        <authorList>
            <person name="Wang H.-C."/>
        </authorList>
    </citation>
    <scope>NUCLEOTIDE SEQUENCE [LARGE SCALE GENOMIC DNA]</scope>
    <source>
        <strain evidence="2 3">WL0021</strain>
    </source>
</reference>
<feature type="region of interest" description="Disordered" evidence="1">
    <location>
        <begin position="1"/>
        <end position="20"/>
    </location>
</feature>
<organism evidence="2 3">
    <name type="scientific">Hohaiivirga grylli</name>
    <dbReference type="NCBI Taxonomy" id="3133970"/>
    <lineage>
        <taxon>Bacteria</taxon>
        <taxon>Pseudomonadati</taxon>
        <taxon>Pseudomonadota</taxon>
        <taxon>Alphaproteobacteria</taxon>
        <taxon>Hyphomicrobiales</taxon>
        <taxon>Methylobacteriaceae</taxon>
        <taxon>Hohaiivirga</taxon>
    </lineage>
</organism>